<dbReference type="Proteomes" id="UP000826271">
    <property type="component" value="Unassembled WGS sequence"/>
</dbReference>
<gene>
    <name evidence="1" type="ORF">BUALT_Bualt19G0105200</name>
</gene>
<evidence type="ECO:0000313" key="2">
    <source>
        <dbReference type="Proteomes" id="UP000826271"/>
    </source>
</evidence>
<organism evidence="1 2">
    <name type="scientific">Buddleja alternifolia</name>
    <dbReference type="NCBI Taxonomy" id="168488"/>
    <lineage>
        <taxon>Eukaryota</taxon>
        <taxon>Viridiplantae</taxon>
        <taxon>Streptophyta</taxon>
        <taxon>Embryophyta</taxon>
        <taxon>Tracheophyta</taxon>
        <taxon>Spermatophyta</taxon>
        <taxon>Magnoliopsida</taxon>
        <taxon>eudicotyledons</taxon>
        <taxon>Gunneridae</taxon>
        <taxon>Pentapetalae</taxon>
        <taxon>asterids</taxon>
        <taxon>lamiids</taxon>
        <taxon>Lamiales</taxon>
        <taxon>Scrophulariaceae</taxon>
        <taxon>Buddlejeae</taxon>
        <taxon>Buddleja</taxon>
    </lineage>
</organism>
<protein>
    <submittedName>
        <fullName evidence="1">Uncharacterized protein</fullName>
    </submittedName>
</protein>
<accession>A0AAV6W8N0</accession>
<comment type="caution">
    <text evidence="1">The sequence shown here is derived from an EMBL/GenBank/DDBJ whole genome shotgun (WGS) entry which is preliminary data.</text>
</comment>
<dbReference type="AlphaFoldDB" id="A0AAV6W8N0"/>
<sequence>MPHMKGILNHWRTVERGIHYIISAENVPEQRLADGDGEIACAGAPVGGAGGLNNDRAGDAGVVSDGAGTAAGGEASSAGVGGSGVAAGVGGAGVEVGELAGDCPPTPATIMQIKAVNTSCEFSIMVPCISLSNRLTTRAGVFRAFRFDLGEFSIMVPCISLSNRLTARAGIFRAFRFDLGRAGRISISEAEMSWWWAGAIGAAKKKFEEDEAPPKHQSVALIIGVTGIVGNSLAEILPLADTTATNSSSSELAAASSSFTVYTSTACFSTSGGSGAIADHAGITGSVVVESSGSSHRSSGAGYFSVSISR</sequence>
<dbReference type="EMBL" id="WHWC01000019">
    <property type="protein sequence ID" value="KAG8364216.1"/>
    <property type="molecule type" value="Genomic_DNA"/>
</dbReference>
<name>A0AAV6W8N0_9LAMI</name>
<proteinExistence type="predicted"/>
<keyword evidence="2" id="KW-1185">Reference proteome</keyword>
<reference evidence="1" key="1">
    <citation type="submission" date="2019-10" db="EMBL/GenBank/DDBJ databases">
        <authorList>
            <person name="Zhang R."/>
            <person name="Pan Y."/>
            <person name="Wang J."/>
            <person name="Ma R."/>
            <person name="Yu S."/>
        </authorList>
    </citation>
    <scope>NUCLEOTIDE SEQUENCE</scope>
    <source>
        <strain evidence="1">LA-IB0</strain>
        <tissue evidence="1">Leaf</tissue>
    </source>
</reference>
<evidence type="ECO:0000313" key="1">
    <source>
        <dbReference type="EMBL" id="KAG8364216.1"/>
    </source>
</evidence>